<dbReference type="AlphaFoldDB" id="A0AAU1UGT7"/>
<feature type="region of interest" description="Disordered" evidence="1">
    <location>
        <begin position="1"/>
        <end position="35"/>
    </location>
</feature>
<reference evidence="2" key="1">
    <citation type="submission" date="2022-10" db="EMBL/GenBank/DDBJ databases">
        <title>The complete genomes of actinobacterial strains from the NBC collection.</title>
        <authorList>
            <person name="Joergensen T.S."/>
            <person name="Alvarez Arevalo M."/>
            <person name="Sterndorff E.B."/>
            <person name="Faurdal D."/>
            <person name="Vuksanovic O."/>
            <person name="Mourched A.-S."/>
            <person name="Charusanti P."/>
            <person name="Shaw S."/>
            <person name="Blin K."/>
            <person name="Weber T."/>
        </authorList>
    </citation>
    <scope>NUCLEOTIDE SEQUENCE</scope>
    <source>
        <strain evidence="2">NBC_00119</strain>
    </source>
</reference>
<sequence>MSRLTSITRDGDESDDALSDLTDSLPENEDPDDDAETSLFETLRAYFE</sequence>
<name>A0AAU1UGT7_9ACTN</name>
<dbReference type="EMBL" id="CP108195">
    <property type="protein sequence ID" value="WTS16853.1"/>
    <property type="molecule type" value="Genomic_DNA"/>
</dbReference>
<evidence type="ECO:0000256" key="1">
    <source>
        <dbReference type="SAM" id="MobiDB-lite"/>
    </source>
</evidence>
<evidence type="ECO:0000313" key="2">
    <source>
        <dbReference type="EMBL" id="WTS16853.1"/>
    </source>
</evidence>
<organism evidence="2">
    <name type="scientific">Streptomyces sp. NBC_00119</name>
    <dbReference type="NCBI Taxonomy" id="2975659"/>
    <lineage>
        <taxon>Bacteria</taxon>
        <taxon>Bacillati</taxon>
        <taxon>Actinomycetota</taxon>
        <taxon>Actinomycetes</taxon>
        <taxon>Kitasatosporales</taxon>
        <taxon>Streptomycetaceae</taxon>
        <taxon>Streptomyces</taxon>
    </lineage>
</organism>
<protein>
    <submittedName>
        <fullName evidence="2">Uncharacterized protein</fullName>
    </submittedName>
</protein>
<feature type="compositionally biased region" description="Acidic residues" evidence="1">
    <location>
        <begin position="26"/>
        <end position="35"/>
    </location>
</feature>
<proteinExistence type="predicted"/>
<gene>
    <name evidence="2" type="ORF">OHU69_40830</name>
</gene>
<accession>A0AAU1UGT7</accession>